<sequence>MCIHPDNMSERLKMLLSLKVAIRTSVLGRILMVVFTFCIHFYRSCV</sequence>
<evidence type="ECO:0000313" key="2">
    <source>
        <dbReference type="EMBL" id="SJM95064.1"/>
    </source>
</evidence>
<protein>
    <submittedName>
        <fullName evidence="2">Uncharacterized protein</fullName>
    </submittedName>
</protein>
<gene>
    <name evidence="2" type="ORF">CRENPOLYSF2_4560002</name>
</gene>
<accession>A0A1R4HFQ2</accession>
<name>A0A1R4HFQ2_9GAMM</name>
<organism evidence="2 3">
    <name type="scientific">Crenothrix polyspora</name>
    <dbReference type="NCBI Taxonomy" id="360316"/>
    <lineage>
        <taxon>Bacteria</taxon>
        <taxon>Pseudomonadati</taxon>
        <taxon>Pseudomonadota</taxon>
        <taxon>Gammaproteobacteria</taxon>
        <taxon>Methylococcales</taxon>
        <taxon>Crenotrichaceae</taxon>
        <taxon>Crenothrix</taxon>
    </lineage>
</organism>
<feature type="transmembrane region" description="Helical" evidence="1">
    <location>
        <begin position="20"/>
        <end position="42"/>
    </location>
</feature>
<proteinExistence type="predicted"/>
<keyword evidence="1" id="KW-1133">Transmembrane helix</keyword>
<dbReference type="EMBL" id="FUKJ01000397">
    <property type="protein sequence ID" value="SJM95064.1"/>
    <property type="molecule type" value="Genomic_DNA"/>
</dbReference>
<keyword evidence="1" id="KW-0812">Transmembrane</keyword>
<evidence type="ECO:0000256" key="1">
    <source>
        <dbReference type="SAM" id="Phobius"/>
    </source>
</evidence>
<keyword evidence="3" id="KW-1185">Reference proteome</keyword>
<keyword evidence="1" id="KW-0472">Membrane</keyword>
<evidence type="ECO:0000313" key="3">
    <source>
        <dbReference type="Proteomes" id="UP000195442"/>
    </source>
</evidence>
<reference evidence="3" key="1">
    <citation type="submission" date="2017-02" db="EMBL/GenBank/DDBJ databases">
        <authorList>
            <person name="Daims H."/>
        </authorList>
    </citation>
    <scope>NUCLEOTIDE SEQUENCE [LARGE SCALE GENOMIC DNA]</scope>
</reference>
<dbReference type="Proteomes" id="UP000195442">
    <property type="component" value="Unassembled WGS sequence"/>
</dbReference>
<dbReference type="AlphaFoldDB" id="A0A1R4HFQ2"/>